<name>A0A1X7JJD0_9SPHI</name>
<proteinExistence type="predicted"/>
<evidence type="ECO:0000313" key="2">
    <source>
        <dbReference type="Proteomes" id="UP000192980"/>
    </source>
</evidence>
<dbReference type="STRING" id="561061.SAMN05660862_1771"/>
<gene>
    <name evidence="1" type="ORF">SAMN05660862_1771</name>
</gene>
<organism evidence="1 2">
    <name type="scientific">Sphingobacterium psychroaquaticum</name>
    <dbReference type="NCBI Taxonomy" id="561061"/>
    <lineage>
        <taxon>Bacteria</taxon>
        <taxon>Pseudomonadati</taxon>
        <taxon>Bacteroidota</taxon>
        <taxon>Sphingobacteriia</taxon>
        <taxon>Sphingobacteriales</taxon>
        <taxon>Sphingobacteriaceae</taxon>
        <taxon>Sphingobacterium</taxon>
    </lineage>
</organism>
<reference evidence="1 2" key="1">
    <citation type="submission" date="2017-04" db="EMBL/GenBank/DDBJ databases">
        <authorList>
            <person name="Afonso C.L."/>
            <person name="Miller P.J."/>
            <person name="Scott M.A."/>
            <person name="Spackman E."/>
            <person name="Goraichik I."/>
            <person name="Dimitrov K.M."/>
            <person name="Suarez D.L."/>
            <person name="Swayne D.E."/>
        </authorList>
    </citation>
    <scope>NUCLEOTIDE SEQUENCE [LARGE SCALE GENOMIC DNA]</scope>
    <source>
        <strain evidence="1 2">DSM 22418</strain>
    </source>
</reference>
<dbReference type="Proteomes" id="UP000192980">
    <property type="component" value="Unassembled WGS sequence"/>
</dbReference>
<protein>
    <submittedName>
        <fullName evidence="1">Uncharacterized protein</fullName>
    </submittedName>
</protein>
<dbReference type="EMBL" id="FXAU01000003">
    <property type="protein sequence ID" value="SMG28065.1"/>
    <property type="molecule type" value="Genomic_DNA"/>
</dbReference>
<keyword evidence="2" id="KW-1185">Reference proteome</keyword>
<dbReference type="AlphaFoldDB" id="A0A1X7JJD0"/>
<sequence>MRKLQVYIILVLSLCSIAARGQKGISLPFSSFYDENAWLSLGLQYNYVNSTYRLGLKENWGNMGIRNVPVNNDLRIEEFSAIQAKPSHGMSVSIPVELRLSDNLSTTFQPTFNFLNTGGVNYSGTQINSQGEEINVTITRNMLHRVATNIKGENFNAFEFPLNLKFRSDEKTLPNKFNRYRGYLTGGVRYTRWVDIQKSYSKMLLIEDIRDRPQNMIFKPGYYSWEVGFGAEIFFTYFRMSPEIKFIQSFGDILDHGHELTRGNAFMAPLDKTLLRNIQFSLIFQ</sequence>
<dbReference type="OrthoDB" id="1467485at2"/>
<dbReference type="RefSeq" id="WP_085472544.1">
    <property type="nucleotide sequence ID" value="NZ_CP038029.1"/>
</dbReference>
<evidence type="ECO:0000313" key="1">
    <source>
        <dbReference type="EMBL" id="SMG28065.1"/>
    </source>
</evidence>
<accession>A0A1X7JJD0</accession>